<dbReference type="PANTHER" id="PTHR42852:SF6">
    <property type="entry name" value="THIOL:DISULFIDE INTERCHANGE PROTEIN DSBE"/>
    <property type="match status" value="1"/>
</dbReference>
<evidence type="ECO:0000256" key="1">
    <source>
        <dbReference type="ARBA" id="ARBA00004196"/>
    </source>
</evidence>
<sequence length="362" mass="40060">MKRIFFLLAMTAATAVQAQLKVNGTLTGAEGRKLYFLSEDGKYTDSTVLAAGGKFAFAPPGKPAPEAMYALFLEGVGLPSLMVSDQPEVTIDLEAKDFPVAKSLKSGQQTRWMQDYHKVMRPLQQEVQALNAEAQQIGQEETAKQEAFRQKAAAFDAKLQSEGKNFIKAHPKAMASLFLLFGDMQKRLSKHEFANLFNGLDQSVRSTPFGKSVAMTIAQETTGNSKPVAAPDFSQADPQGKMISLSSFRGKYVLIDFWASWCGPCRMENPNVVAAYNRFKDKNFTIFGVSLDEDKSRWLQAIKQDKLTWPQVSDLKGWGNEAAAMYGVRGIPQNFLLDPEGNIIAANLRGEALERKLEEILK</sequence>
<dbReference type="EMBL" id="CP149822">
    <property type="protein sequence ID" value="WZN40115.1"/>
    <property type="molecule type" value="Genomic_DNA"/>
</dbReference>
<evidence type="ECO:0000313" key="8">
    <source>
        <dbReference type="Proteomes" id="UP001485459"/>
    </source>
</evidence>
<dbReference type="PANTHER" id="PTHR42852">
    <property type="entry name" value="THIOL:DISULFIDE INTERCHANGE PROTEIN DSBE"/>
    <property type="match status" value="1"/>
</dbReference>
<dbReference type="SUPFAM" id="SSF52833">
    <property type="entry name" value="Thioredoxin-like"/>
    <property type="match status" value="1"/>
</dbReference>
<dbReference type="InterPro" id="IPR036249">
    <property type="entry name" value="Thioredoxin-like_sf"/>
</dbReference>
<dbReference type="Pfam" id="PF00578">
    <property type="entry name" value="AhpC-TSA"/>
    <property type="match status" value="1"/>
</dbReference>
<keyword evidence="4" id="KW-0676">Redox-active center</keyword>
<accession>A0ABZ2YLW8</accession>
<comment type="subcellular location">
    <subcellularLocation>
        <location evidence="1">Cell envelope</location>
    </subcellularLocation>
</comment>
<dbReference type="Gene3D" id="3.40.30.10">
    <property type="entry name" value="Glutaredoxin"/>
    <property type="match status" value="1"/>
</dbReference>
<reference evidence="8" key="1">
    <citation type="submission" date="2024-03" db="EMBL/GenBank/DDBJ databases">
        <title>Chitinophaga horti sp. nov., isolated from garden soil.</title>
        <authorList>
            <person name="Lee D.S."/>
            <person name="Han D.M."/>
            <person name="Baek J.H."/>
            <person name="Choi D.G."/>
            <person name="Jeon J.H."/>
            <person name="Jeon C.O."/>
        </authorList>
    </citation>
    <scope>NUCLEOTIDE SEQUENCE [LARGE SCALE GENOMIC DNA]</scope>
    <source>
        <strain evidence="8">GPA1</strain>
    </source>
</reference>
<name>A0ABZ2YLW8_9BACT</name>
<evidence type="ECO:0000313" key="7">
    <source>
        <dbReference type="EMBL" id="WZN40115.1"/>
    </source>
</evidence>
<feature type="signal peptide" evidence="5">
    <location>
        <begin position="1"/>
        <end position="18"/>
    </location>
</feature>
<gene>
    <name evidence="7" type="ORF">WJU16_19280</name>
</gene>
<dbReference type="Proteomes" id="UP001485459">
    <property type="component" value="Chromosome"/>
</dbReference>
<dbReference type="RefSeq" id="WP_341835048.1">
    <property type="nucleotide sequence ID" value="NZ_CP149822.1"/>
</dbReference>
<keyword evidence="3" id="KW-1015">Disulfide bond</keyword>
<keyword evidence="5" id="KW-0732">Signal</keyword>
<feature type="domain" description="Thioredoxin" evidence="6">
    <location>
        <begin position="224"/>
        <end position="362"/>
    </location>
</feature>
<evidence type="ECO:0000256" key="3">
    <source>
        <dbReference type="ARBA" id="ARBA00023157"/>
    </source>
</evidence>
<dbReference type="CDD" id="cd02966">
    <property type="entry name" value="TlpA_like_family"/>
    <property type="match status" value="1"/>
</dbReference>
<organism evidence="7 8">
    <name type="scientific">Chitinophaga pollutisoli</name>
    <dbReference type="NCBI Taxonomy" id="3133966"/>
    <lineage>
        <taxon>Bacteria</taxon>
        <taxon>Pseudomonadati</taxon>
        <taxon>Bacteroidota</taxon>
        <taxon>Chitinophagia</taxon>
        <taxon>Chitinophagales</taxon>
        <taxon>Chitinophagaceae</taxon>
        <taxon>Chitinophaga</taxon>
    </lineage>
</organism>
<dbReference type="InterPro" id="IPR017937">
    <property type="entry name" value="Thioredoxin_CS"/>
</dbReference>
<evidence type="ECO:0000256" key="2">
    <source>
        <dbReference type="ARBA" id="ARBA00022748"/>
    </source>
</evidence>
<dbReference type="InterPro" id="IPR050553">
    <property type="entry name" value="Thioredoxin_ResA/DsbE_sf"/>
</dbReference>
<keyword evidence="8" id="KW-1185">Reference proteome</keyword>
<protein>
    <submittedName>
        <fullName evidence="7">TlpA disulfide reductase family protein</fullName>
    </submittedName>
</protein>
<evidence type="ECO:0000256" key="5">
    <source>
        <dbReference type="SAM" id="SignalP"/>
    </source>
</evidence>
<dbReference type="PROSITE" id="PS51352">
    <property type="entry name" value="THIOREDOXIN_2"/>
    <property type="match status" value="1"/>
</dbReference>
<dbReference type="InterPro" id="IPR000866">
    <property type="entry name" value="AhpC/TSA"/>
</dbReference>
<dbReference type="InterPro" id="IPR013766">
    <property type="entry name" value="Thioredoxin_domain"/>
</dbReference>
<evidence type="ECO:0000256" key="4">
    <source>
        <dbReference type="ARBA" id="ARBA00023284"/>
    </source>
</evidence>
<evidence type="ECO:0000259" key="6">
    <source>
        <dbReference type="PROSITE" id="PS51352"/>
    </source>
</evidence>
<dbReference type="PROSITE" id="PS00194">
    <property type="entry name" value="THIOREDOXIN_1"/>
    <property type="match status" value="1"/>
</dbReference>
<keyword evidence="2" id="KW-0201">Cytochrome c-type biogenesis</keyword>
<feature type="chain" id="PRO_5047039474" evidence="5">
    <location>
        <begin position="19"/>
        <end position="362"/>
    </location>
</feature>
<proteinExistence type="predicted"/>